<dbReference type="EMBL" id="SDMP01000014">
    <property type="protein sequence ID" value="RYR15646.1"/>
    <property type="molecule type" value="Genomic_DNA"/>
</dbReference>
<reference evidence="2 3" key="1">
    <citation type="submission" date="2019-01" db="EMBL/GenBank/DDBJ databases">
        <title>Sequencing of cultivated peanut Arachis hypogaea provides insights into genome evolution and oil improvement.</title>
        <authorList>
            <person name="Chen X."/>
        </authorList>
    </citation>
    <scope>NUCLEOTIDE SEQUENCE [LARGE SCALE GENOMIC DNA]</scope>
    <source>
        <strain evidence="3">cv. Fuhuasheng</strain>
        <tissue evidence="2">Leaves</tissue>
    </source>
</reference>
<evidence type="ECO:0000313" key="3">
    <source>
        <dbReference type="Proteomes" id="UP000289738"/>
    </source>
</evidence>
<evidence type="ECO:0000313" key="2">
    <source>
        <dbReference type="EMBL" id="RYR15646.1"/>
    </source>
</evidence>
<protein>
    <recommendedName>
        <fullName evidence="1">Aminotransferase-like plant mobile domain-containing protein</fullName>
    </recommendedName>
</protein>
<accession>A0A444ZN68</accession>
<sequence length="77" mass="8964">MRCYILLMIGGYLMTEKSTNQVHLQWLPLLEDFQRFRALSWGLAVLAWTYHSLCSATHRATIDITGCTLLLVSWIYQ</sequence>
<dbReference type="PANTHER" id="PTHR46033:SF8">
    <property type="entry name" value="PROTEIN MAINTENANCE OF MERISTEMS-LIKE"/>
    <property type="match status" value="1"/>
</dbReference>
<feature type="domain" description="Aminotransferase-like plant mobile" evidence="1">
    <location>
        <begin position="2"/>
        <end position="76"/>
    </location>
</feature>
<evidence type="ECO:0000259" key="1">
    <source>
        <dbReference type="Pfam" id="PF10536"/>
    </source>
</evidence>
<gene>
    <name evidence="2" type="ORF">Ahy_B04g072534</name>
</gene>
<dbReference type="InterPro" id="IPR044824">
    <property type="entry name" value="MAIN-like"/>
</dbReference>
<dbReference type="Proteomes" id="UP000289738">
    <property type="component" value="Chromosome B04"/>
</dbReference>
<organism evidence="2 3">
    <name type="scientific">Arachis hypogaea</name>
    <name type="common">Peanut</name>
    <dbReference type="NCBI Taxonomy" id="3818"/>
    <lineage>
        <taxon>Eukaryota</taxon>
        <taxon>Viridiplantae</taxon>
        <taxon>Streptophyta</taxon>
        <taxon>Embryophyta</taxon>
        <taxon>Tracheophyta</taxon>
        <taxon>Spermatophyta</taxon>
        <taxon>Magnoliopsida</taxon>
        <taxon>eudicotyledons</taxon>
        <taxon>Gunneridae</taxon>
        <taxon>Pentapetalae</taxon>
        <taxon>rosids</taxon>
        <taxon>fabids</taxon>
        <taxon>Fabales</taxon>
        <taxon>Fabaceae</taxon>
        <taxon>Papilionoideae</taxon>
        <taxon>50 kb inversion clade</taxon>
        <taxon>dalbergioids sensu lato</taxon>
        <taxon>Dalbergieae</taxon>
        <taxon>Pterocarpus clade</taxon>
        <taxon>Arachis</taxon>
    </lineage>
</organism>
<dbReference type="GO" id="GO:0010073">
    <property type="term" value="P:meristem maintenance"/>
    <property type="evidence" value="ECO:0007669"/>
    <property type="project" value="InterPro"/>
</dbReference>
<dbReference type="InterPro" id="IPR019557">
    <property type="entry name" value="AminoTfrase-like_pln_mobile"/>
</dbReference>
<name>A0A444ZN68_ARAHY</name>
<comment type="caution">
    <text evidence="2">The sequence shown here is derived from an EMBL/GenBank/DDBJ whole genome shotgun (WGS) entry which is preliminary data.</text>
</comment>
<proteinExistence type="predicted"/>
<dbReference type="AlphaFoldDB" id="A0A444ZN68"/>
<dbReference type="Pfam" id="PF10536">
    <property type="entry name" value="PMD"/>
    <property type="match status" value="1"/>
</dbReference>
<dbReference type="PANTHER" id="PTHR46033">
    <property type="entry name" value="PROTEIN MAIN-LIKE 2"/>
    <property type="match status" value="1"/>
</dbReference>
<keyword evidence="3" id="KW-1185">Reference proteome</keyword>